<feature type="transmembrane region" description="Helical" evidence="1">
    <location>
        <begin position="265"/>
        <end position="288"/>
    </location>
</feature>
<keyword evidence="1" id="KW-1133">Transmembrane helix</keyword>
<keyword evidence="1" id="KW-0812">Transmembrane</keyword>
<dbReference type="AlphaFoldDB" id="A0A250WXU0"/>
<gene>
    <name evidence="2" type="ORF">CEUSTIGMA_g3040.t1</name>
</gene>
<comment type="caution">
    <text evidence="2">The sequence shown here is derived from an EMBL/GenBank/DDBJ whole genome shotgun (WGS) entry which is preliminary data.</text>
</comment>
<evidence type="ECO:0000313" key="3">
    <source>
        <dbReference type="Proteomes" id="UP000232323"/>
    </source>
</evidence>
<sequence length="717" mass="80435">MSGGRPFLHNGHIHRWALEQHQNNPCPNNLHLLRIDVLTEHDYWETLVQTRNQDHSAVTDPSASHVVSGHVYNDSSTLSSTEEVPCGVNFWSHLNVQHVDIQQQVVGGSTSSNSSRSQGLIGILELDPHRQSCSHEGRHPGTLGSQHTHVRHVGHSLLLQLAVAAVVLQAFCLLAGCIICHPASKRSLRTAAFSVRLALQPVCMCFQHAFVSLFSRPQREIRHSTPVALWHGPSSLHIEFPIKDSNEDDSHNAIDMNKHSTRRMLVEAVMLFWMLAAFASLSIFVVFVSAPTAIPCSRWNVHVAMSLSPPAATHQHPAAPYDVSDLVVVTGATAGFFDRISNMVGSLQYWEPLQPVIVFDLGFNKAQLQQIACWKNVELRRFPFEKFPPHVHDVTNYAFKALALVEVINERSSTVLWIDSGLELRAPMSRLRHVLSHQGHVSALQEDLIGDPMYTMTFPMVQWFGLSERWEPEVRHWQFCAGGLQGFVRGSMAEYMVLRRVANCSLHAHECMAPPGSSRDNHNFDQTAFTIAIWAANLTCLPRETHMMWSVKKASWDPTQLSAPIEIVSRGHRLPKPYKPISQEVMQDLCQEHAQGILKNVDETPIMVLRESTSRHGLWFKITRVYLQPVADVTVMALSCDGFHTTVAEFLVMLICMTVALSLVNRTRAVKLWGVRAIHCVKCSNTGIITMFSVTIFCFGNFVFLQGISFFLSSHVR</sequence>
<feature type="transmembrane region" description="Helical" evidence="1">
    <location>
        <begin position="686"/>
        <end position="712"/>
    </location>
</feature>
<dbReference type="PANTHER" id="PTHR31389">
    <property type="entry name" value="LD39211P"/>
    <property type="match status" value="1"/>
</dbReference>
<evidence type="ECO:0000256" key="1">
    <source>
        <dbReference type="SAM" id="Phobius"/>
    </source>
</evidence>
<feature type="transmembrane region" description="Helical" evidence="1">
    <location>
        <begin position="647"/>
        <end position="665"/>
    </location>
</feature>
<evidence type="ECO:0000313" key="2">
    <source>
        <dbReference type="EMBL" id="GAX75596.1"/>
    </source>
</evidence>
<accession>A0A250WXU0</accession>
<dbReference type="InterPro" id="IPR012444">
    <property type="entry name" value="DUF1647"/>
</dbReference>
<dbReference type="Pfam" id="PF07801">
    <property type="entry name" value="DUF1647"/>
    <property type="match status" value="1"/>
</dbReference>
<dbReference type="EMBL" id="BEGY01000013">
    <property type="protein sequence ID" value="GAX75596.1"/>
    <property type="molecule type" value="Genomic_DNA"/>
</dbReference>
<dbReference type="Proteomes" id="UP000232323">
    <property type="component" value="Unassembled WGS sequence"/>
</dbReference>
<name>A0A250WXU0_9CHLO</name>
<proteinExistence type="predicted"/>
<protein>
    <submittedName>
        <fullName evidence="2">Uncharacterized protein</fullName>
    </submittedName>
</protein>
<dbReference type="OrthoDB" id="5954868at2759"/>
<keyword evidence="3" id="KW-1185">Reference proteome</keyword>
<organism evidence="2 3">
    <name type="scientific">Chlamydomonas eustigma</name>
    <dbReference type="NCBI Taxonomy" id="1157962"/>
    <lineage>
        <taxon>Eukaryota</taxon>
        <taxon>Viridiplantae</taxon>
        <taxon>Chlorophyta</taxon>
        <taxon>core chlorophytes</taxon>
        <taxon>Chlorophyceae</taxon>
        <taxon>CS clade</taxon>
        <taxon>Chlamydomonadales</taxon>
        <taxon>Chlamydomonadaceae</taxon>
        <taxon>Chlamydomonas</taxon>
    </lineage>
</organism>
<dbReference type="PANTHER" id="PTHR31389:SF4">
    <property type="entry name" value="LD39211P"/>
    <property type="match status" value="1"/>
</dbReference>
<feature type="transmembrane region" description="Helical" evidence="1">
    <location>
        <begin position="157"/>
        <end position="180"/>
    </location>
</feature>
<reference evidence="2 3" key="1">
    <citation type="submission" date="2017-08" db="EMBL/GenBank/DDBJ databases">
        <title>Acidophilic green algal genome provides insights into adaptation to an acidic environment.</title>
        <authorList>
            <person name="Hirooka S."/>
            <person name="Hirose Y."/>
            <person name="Kanesaki Y."/>
            <person name="Higuchi S."/>
            <person name="Fujiwara T."/>
            <person name="Onuma R."/>
            <person name="Era A."/>
            <person name="Ohbayashi R."/>
            <person name="Uzuka A."/>
            <person name="Nozaki H."/>
            <person name="Yoshikawa H."/>
            <person name="Miyagishima S.Y."/>
        </authorList>
    </citation>
    <scope>NUCLEOTIDE SEQUENCE [LARGE SCALE GENOMIC DNA]</scope>
    <source>
        <strain evidence="2 3">NIES-2499</strain>
    </source>
</reference>
<keyword evidence="1" id="KW-0472">Membrane</keyword>